<evidence type="ECO:0000313" key="1">
    <source>
        <dbReference type="EMBL" id="EMP26379.1"/>
    </source>
</evidence>
<keyword evidence="2" id="KW-1185">Reference proteome</keyword>
<dbReference type="Proteomes" id="UP000031443">
    <property type="component" value="Unassembled WGS sequence"/>
</dbReference>
<protein>
    <submittedName>
        <fullName evidence="1">Uncharacterized protein</fullName>
    </submittedName>
</protein>
<name>M7APA0_CHEMY</name>
<organism evidence="1 2">
    <name type="scientific">Chelonia mydas</name>
    <name type="common">Green sea-turtle</name>
    <name type="synonym">Chelonia agassizi</name>
    <dbReference type="NCBI Taxonomy" id="8469"/>
    <lineage>
        <taxon>Eukaryota</taxon>
        <taxon>Metazoa</taxon>
        <taxon>Chordata</taxon>
        <taxon>Craniata</taxon>
        <taxon>Vertebrata</taxon>
        <taxon>Euteleostomi</taxon>
        <taxon>Archelosauria</taxon>
        <taxon>Testudinata</taxon>
        <taxon>Testudines</taxon>
        <taxon>Cryptodira</taxon>
        <taxon>Durocryptodira</taxon>
        <taxon>Americhelydia</taxon>
        <taxon>Chelonioidea</taxon>
        <taxon>Cheloniidae</taxon>
        <taxon>Chelonia</taxon>
    </lineage>
</organism>
<reference evidence="2" key="1">
    <citation type="journal article" date="2013" name="Nat. Genet.">
        <title>The draft genomes of soft-shell turtle and green sea turtle yield insights into the development and evolution of the turtle-specific body plan.</title>
        <authorList>
            <person name="Wang Z."/>
            <person name="Pascual-Anaya J."/>
            <person name="Zadissa A."/>
            <person name="Li W."/>
            <person name="Niimura Y."/>
            <person name="Huang Z."/>
            <person name="Li C."/>
            <person name="White S."/>
            <person name="Xiong Z."/>
            <person name="Fang D."/>
            <person name="Wang B."/>
            <person name="Ming Y."/>
            <person name="Chen Y."/>
            <person name="Zheng Y."/>
            <person name="Kuraku S."/>
            <person name="Pignatelli M."/>
            <person name="Herrero J."/>
            <person name="Beal K."/>
            <person name="Nozawa M."/>
            <person name="Li Q."/>
            <person name="Wang J."/>
            <person name="Zhang H."/>
            <person name="Yu L."/>
            <person name="Shigenobu S."/>
            <person name="Wang J."/>
            <person name="Liu J."/>
            <person name="Flicek P."/>
            <person name="Searle S."/>
            <person name="Wang J."/>
            <person name="Kuratani S."/>
            <person name="Yin Y."/>
            <person name="Aken B."/>
            <person name="Zhang G."/>
            <person name="Irie N."/>
        </authorList>
    </citation>
    <scope>NUCLEOTIDE SEQUENCE [LARGE SCALE GENOMIC DNA]</scope>
</reference>
<dbReference type="EMBL" id="KB580552">
    <property type="protein sequence ID" value="EMP26379.1"/>
    <property type="molecule type" value="Genomic_DNA"/>
</dbReference>
<proteinExistence type="predicted"/>
<sequence>MGRQSVLRGGNSAAPKQLLGGSSTTLLGATAIWQQLCRYCSSGNSAATAWGSNIESSKKACGEKNILIPSKAERTGSCLGQGLCSCVCEQCLLPCLSYQDTVVLDGVNGGHQSQTWLKLLRVLGTFRSG</sequence>
<dbReference type="AlphaFoldDB" id="M7APA0"/>
<gene>
    <name evidence="1" type="ORF">UY3_16528</name>
</gene>
<evidence type="ECO:0000313" key="2">
    <source>
        <dbReference type="Proteomes" id="UP000031443"/>
    </source>
</evidence>
<accession>M7APA0</accession>